<dbReference type="PANTHER" id="PTHR33866">
    <property type="entry name" value="S-ADENOSYLMETHIONINE DECARBOXYLASE PROENZYME"/>
    <property type="match status" value="1"/>
</dbReference>
<dbReference type="RefSeq" id="WP_327598134.1">
    <property type="nucleotide sequence ID" value="NZ_JAYXHS010000001.1"/>
</dbReference>
<comment type="similarity">
    <text evidence="10">Belongs to the prokaryotic AdoMetDC family. Type 1 subfamily.</text>
</comment>
<comment type="caution">
    <text evidence="11">The sequence shown here is derived from an EMBL/GenBank/DDBJ whole genome shotgun (WGS) entry which is preliminary data.</text>
</comment>
<dbReference type="InterPro" id="IPR042284">
    <property type="entry name" value="AdoMetDC_N"/>
</dbReference>
<dbReference type="HAMAP" id="MF_00464">
    <property type="entry name" value="AdoMetDC_1"/>
    <property type="match status" value="1"/>
</dbReference>
<evidence type="ECO:0000256" key="10">
    <source>
        <dbReference type="HAMAP-Rule" id="MF_00464"/>
    </source>
</evidence>
<dbReference type="InterPro" id="IPR016067">
    <property type="entry name" value="S-AdoMet_deCO2ase_core"/>
</dbReference>
<dbReference type="SUPFAM" id="SSF56276">
    <property type="entry name" value="S-adenosylmethionine decarboxylase"/>
    <property type="match status" value="1"/>
</dbReference>
<evidence type="ECO:0000256" key="3">
    <source>
        <dbReference type="ARBA" id="ARBA00022813"/>
    </source>
</evidence>
<dbReference type="EC" id="4.1.1.50" evidence="10"/>
<keyword evidence="12" id="KW-1185">Reference proteome</keyword>
<comment type="pathway">
    <text evidence="10">Amine and polyamine biosynthesis; S-adenosylmethioninamine biosynthesis; S-adenosylmethioninamine from S-adenosyl-L-methionine: step 1/1.</text>
</comment>
<accession>A0ABU6JZQ9</accession>
<evidence type="ECO:0000256" key="8">
    <source>
        <dbReference type="ARBA" id="ARBA00023270"/>
    </source>
</evidence>
<evidence type="ECO:0000256" key="4">
    <source>
        <dbReference type="ARBA" id="ARBA00023066"/>
    </source>
</evidence>
<keyword evidence="7 10" id="KW-0456">Lyase</keyword>
<keyword evidence="9 10" id="KW-0670">Pyruvate</keyword>
<feature type="modified residue" description="Pyruvic acid (Ser); by autocatalysis" evidence="10">
    <location>
        <position position="74"/>
    </location>
</feature>
<feature type="chain" id="PRO_5044910831" description="S-adenosylmethionine decarboxylase alpha chain" evidence="10">
    <location>
        <begin position="74"/>
        <end position="127"/>
    </location>
</feature>
<feature type="site" description="Cleavage (non-hydrolytic); by autolysis" evidence="10">
    <location>
        <begin position="73"/>
        <end position="74"/>
    </location>
</feature>
<keyword evidence="6 10" id="KW-0865">Zymogen</keyword>
<evidence type="ECO:0000256" key="6">
    <source>
        <dbReference type="ARBA" id="ARBA00023145"/>
    </source>
</evidence>
<evidence type="ECO:0000256" key="5">
    <source>
        <dbReference type="ARBA" id="ARBA00023115"/>
    </source>
</evidence>
<comment type="cofactor">
    <cofactor evidence="10">
        <name>pyruvate</name>
        <dbReference type="ChEBI" id="CHEBI:15361"/>
    </cofactor>
    <text evidence="10">Binds 1 pyruvoyl group covalently per subunit.</text>
</comment>
<evidence type="ECO:0000256" key="2">
    <source>
        <dbReference type="ARBA" id="ARBA00022793"/>
    </source>
</evidence>
<dbReference type="PANTHER" id="PTHR33866:SF2">
    <property type="entry name" value="S-ADENOSYLMETHIONINE DECARBOXYLASE PROENZYME"/>
    <property type="match status" value="1"/>
</dbReference>
<dbReference type="Proteomes" id="UP001331561">
    <property type="component" value="Unassembled WGS sequence"/>
</dbReference>
<sequence length="127" mass="13550">MNSRMNPIALGRALGQHLLLDLHEVSPALLGDTQEIEIILREAARLAGATPIHAHFHHFGAGMGVTGVLLLRESHISIHTWPEHGYAAVDVFMCGDAQPERATTHIAAALAAGSHSVKRQDRGAVSS</sequence>
<proteinExistence type="inferred from homology"/>
<dbReference type="InterPro" id="IPR017716">
    <property type="entry name" value="S-AdoMet_deCOase_pro-enz"/>
</dbReference>
<dbReference type="GO" id="GO:0004014">
    <property type="term" value="F:adenosylmethionine decarboxylase activity"/>
    <property type="evidence" value="ECO:0007669"/>
    <property type="project" value="UniProtKB-EC"/>
</dbReference>
<keyword evidence="8 10" id="KW-0704">Schiff base</keyword>
<comment type="PTM">
    <text evidence="10">Is synthesized initially as an inactive proenzyme. Formation of the active enzyme involves a self-maturation process in which the active site pyruvoyl group is generated from an internal serine residue via an autocatalytic post-translational modification. Two non-identical subunits are generated from the proenzyme in this reaction, and the pyruvate is formed at the N-terminus of the alpha chain, which is derived from the carboxyl end of the proenzyme. The post-translation cleavage follows an unusual pathway, termed non-hydrolytic serinolysis, in which the side chain hydroxyl group of the serine supplies its oxygen atom to form the C-terminus of the beta chain, while the remainder of the serine residue undergoes an oxidative deamination to produce ammonia and the pyruvoyl group blocking the N-terminus of the alpha chain.</text>
</comment>
<dbReference type="Pfam" id="PF02675">
    <property type="entry name" value="AdoMet_dc"/>
    <property type="match status" value="1"/>
</dbReference>
<name>A0ABU6JZQ9_9RHOO</name>
<gene>
    <name evidence="11" type="primary">speD</name>
    <name evidence="10" type="synonym">speH</name>
    <name evidence="11" type="ORF">VVD49_05520</name>
</gene>
<comment type="catalytic activity">
    <reaction evidence="10">
        <text>S-adenosyl-L-methionine + H(+) = S-adenosyl 3-(methylsulfanyl)propylamine + CO2</text>
        <dbReference type="Rhea" id="RHEA:15981"/>
        <dbReference type="ChEBI" id="CHEBI:15378"/>
        <dbReference type="ChEBI" id="CHEBI:16526"/>
        <dbReference type="ChEBI" id="CHEBI:57443"/>
        <dbReference type="ChEBI" id="CHEBI:59789"/>
        <dbReference type="EC" id="4.1.1.50"/>
    </reaction>
</comment>
<feature type="active site" description="Schiff-base intermediate with substrate; via pyruvic acid" evidence="10">
    <location>
        <position position="74"/>
    </location>
</feature>
<dbReference type="InterPro" id="IPR003826">
    <property type="entry name" value="AdoMetDC_fam_prok"/>
</dbReference>
<reference evidence="11 12" key="1">
    <citation type="submission" date="2024-01" db="EMBL/GenBank/DDBJ databases">
        <title>Uliginosibacterium soil sp. nov.</title>
        <authorList>
            <person name="Lv Y."/>
        </authorList>
    </citation>
    <scope>NUCLEOTIDE SEQUENCE [LARGE SCALE GENOMIC DNA]</scope>
    <source>
        <strain evidence="11 12">H3</strain>
    </source>
</reference>
<keyword evidence="5 10" id="KW-0620">Polyamine biosynthesis</keyword>
<comment type="function">
    <text evidence="10">Catalyzes the decarboxylation of S-adenosylmethionine to S-adenosylmethioninamine (dcAdoMet), the propylamine donor required for the synthesis of the polyamines spermine and spermidine from the diamine putrescine.</text>
</comment>
<keyword evidence="4 10" id="KW-0745">Spermidine biosynthesis</keyword>
<dbReference type="Gene3D" id="3.30.360.110">
    <property type="entry name" value="S-adenosylmethionine decarboxylase domain"/>
    <property type="match status" value="1"/>
</dbReference>
<organism evidence="11 12">
    <name type="scientific">Uliginosibacterium silvisoli</name>
    <dbReference type="NCBI Taxonomy" id="3114758"/>
    <lineage>
        <taxon>Bacteria</taxon>
        <taxon>Pseudomonadati</taxon>
        <taxon>Pseudomonadota</taxon>
        <taxon>Betaproteobacteria</taxon>
        <taxon>Rhodocyclales</taxon>
        <taxon>Zoogloeaceae</taxon>
        <taxon>Uliginosibacterium</taxon>
    </lineage>
</organism>
<keyword evidence="3 10" id="KW-0068">Autocatalytic cleavage</keyword>
<feature type="active site" description="Proton acceptor; for processing activity" evidence="10">
    <location>
        <position position="79"/>
    </location>
</feature>
<keyword evidence="2 10" id="KW-0210">Decarboxylase</keyword>
<dbReference type="InterPro" id="IPR042286">
    <property type="entry name" value="AdoMetDC_C"/>
</dbReference>
<evidence type="ECO:0000256" key="9">
    <source>
        <dbReference type="ARBA" id="ARBA00023317"/>
    </source>
</evidence>
<evidence type="ECO:0000256" key="7">
    <source>
        <dbReference type="ARBA" id="ARBA00023239"/>
    </source>
</evidence>
<comment type="subunit">
    <text evidence="10">Heterotetramer of two alpha and two beta chains arranged as a dimer of alpha/beta heterodimers.</text>
</comment>
<dbReference type="NCBIfam" id="TIGR03330">
    <property type="entry name" value="SAM_DCase_Bsu"/>
    <property type="match status" value="1"/>
</dbReference>
<keyword evidence="1 10" id="KW-0949">S-adenosyl-L-methionine</keyword>
<feature type="chain" id="PRO_5044910832" description="S-adenosylmethionine decarboxylase beta chain" evidence="10">
    <location>
        <begin position="1"/>
        <end position="73"/>
    </location>
</feature>
<evidence type="ECO:0000313" key="11">
    <source>
        <dbReference type="EMBL" id="MEC5385172.1"/>
    </source>
</evidence>
<evidence type="ECO:0000256" key="1">
    <source>
        <dbReference type="ARBA" id="ARBA00022691"/>
    </source>
</evidence>
<feature type="active site" description="Proton donor; for catalytic activity" evidence="10">
    <location>
        <position position="94"/>
    </location>
</feature>
<protein>
    <recommendedName>
        <fullName evidence="10">S-adenosylmethionine decarboxylase proenzyme</fullName>
        <shortName evidence="10">AdoMetDC</shortName>
        <shortName evidence="10">SAMDC</shortName>
        <ecNumber evidence="10">4.1.1.50</ecNumber>
    </recommendedName>
    <component>
        <recommendedName>
            <fullName evidence="10">S-adenosylmethionine decarboxylase beta chain</fullName>
        </recommendedName>
    </component>
    <component>
        <recommendedName>
            <fullName evidence="10">S-adenosylmethionine decarboxylase alpha chain</fullName>
        </recommendedName>
    </component>
</protein>
<dbReference type="EMBL" id="JAYXHS010000001">
    <property type="protein sequence ID" value="MEC5385172.1"/>
    <property type="molecule type" value="Genomic_DNA"/>
</dbReference>
<dbReference type="Gene3D" id="3.30.160.750">
    <property type="match status" value="1"/>
</dbReference>
<evidence type="ECO:0000313" key="12">
    <source>
        <dbReference type="Proteomes" id="UP001331561"/>
    </source>
</evidence>